<dbReference type="PIRSF" id="PIRSF002131">
    <property type="entry name" value="Ribosomal_S11"/>
    <property type="match status" value="1"/>
</dbReference>
<comment type="subunit">
    <text evidence="7">Part of the 30S ribosomal subunit.</text>
</comment>
<dbReference type="PROSITE" id="PS00054">
    <property type="entry name" value="RIBOSOMAL_S11"/>
    <property type="match status" value="1"/>
</dbReference>
<dbReference type="AlphaFoldDB" id="A0A024B453"/>
<evidence type="ECO:0000256" key="2">
    <source>
        <dbReference type="ARBA" id="ARBA00022730"/>
    </source>
</evidence>
<accession>A0A024B453</accession>
<evidence type="ECO:0000256" key="8">
    <source>
        <dbReference type="RuleBase" id="RU003629"/>
    </source>
</evidence>
<name>A0A024B453_KLEFL</name>
<evidence type="ECO:0000256" key="7">
    <source>
        <dbReference type="HAMAP-Rule" id="MF_01310"/>
    </source>
</evidence>
<evidence type="ECO:0000256" key="5">
    <source>
        <dbReference type="ARBA" id="ARBA00023274"/>
    </source>
</evidence>
<keyword evidence="3 7" id="KW-0694">RNA-binding</keyword>
<keyword evidence="9" id="KW-0150">Chloroplast</keyword>
<dbReference type="NCBIfam" id="NF003698">
    <property type="entry name" value="PRK05309.1"/>
    <property type="match status" value="1"/>
</dbReference>
<proteinExistence type="inferred from homology"/>
<dbReference type="GO" id="GO:0019843">
    <property type="term" value="F:rRNA binding"/>
    <property type="evidence" value="ECO:0007669"/>
    <property type="project" value="UniProtKB-UniRule"/>
</dbReference>
<evidence type="ECO:0000256" key="3">
    <source>
        <dbReference type="ARBA" id="ARBA00022884"/>
    </source>
</evidence>
<dbReference type="InterPro" id="IPR018102">
    <property type="entry name" value="Ribosomal_uS11_CS"/>
</dbReference>
<comment type="subcellular location">
    <subcellularLocation>
        <location evidence="7">Plastid</location>
        <location evidence="7">Chloroplast</location>
    </subcellularLocation>
</comment>
<dbReference type="GO" id="GO:0005840">
    <property type="term" value="C:ribosome"/>
    <property type="evidence" value="ECO:0007669"/>
    <property type="project" value="UniProtKB-KW"/>
</dbReference>
<sequence length="130" mass="14267">MARTFRKISNRKSKRRVPKGIVHIQATYNNTIVTVTDLRGGVLSWSSSGACGFKGRKKRTPFASQMATESAVRRSLDQGLKQAEVLMSGPGPGRDMALRALRIGGLSVTLVRDVTPIPHNGCRPPKKRRL</sequence>
<dbReference type="FunFam" id="3.30.420.80:FF:000010">
    <property type="entry name" value="30S ribosomal protein S11"/>
    <property type="match status" value="1"/>
</dbReference>
<dbReference type="GO" id="GO:0003735">
    <property type="term" value="F:structural constituent of ribosome"/>
    <property type="evidence" value="ECO:0007669"/>
    <property type="project" value="InterPro"/>
</dbReference>
<dbReference type="SUPFAM" id="SSF53137">
    <property type="entry name" value="Translational machinery components"/>
    <property type="match status" value="1"/>
</dbReference>
<dbReference type="InterPro" id="IPR019981">
    <property type="entry name" value="Ribosomal_uS11_bac-type"/>
</dbReference>
<dbReference type="GO" id="GO:1990904">
    <property type="term" value="C:ribonucleoprotein complex"/>
    <property type="evidence" value="ECO:0007669"/>
    <property type="project" value="UniProtKB-KW"/>
</dbReference>
<dbReference type="HAMAP" id="MF_01310">
    <property type="entry name" value="Ribosomal_uS11"/>
    <property type="match status" value="1"/>
</dbReference>
<keyword evidence="2 7" id="KW-0699">rRNA-binding</keyword>
<evidence type="ECO:0000256" key="4">
    <source>
        <dbReference type="ARBA" id="ARBA00022980"/>
    </source>
</evidence>
<gene>
    <name evidence="7 9" type="primary">rps11</name>
</gene>
<dbReference type="Pfam" id="PF00411">
    <property type="entry name" value="Ribosomal_S11"/>
    <property type="match status" value="1"/>
</dbReference>
<evidence type="ECO:0000313" key="9">
    <source>
        <dbReference type="EMBL" id="AHZ11006.1"/>
    </source>
</evidence>
<comment type="similarity">
    <text evidence="1 7 8">Belongs to the universal ribosomal protein uS11 family.</text>
</comment>
<dbReference type="PANTHER" id="PTHR11759">
    <property type="entry name" value="40S RIBOSOMAL PROTEIN S14/30S RIBOSOMAL PROTEIN S11"/>
    <property type="match status" value="1"/>
</dbReference>
<dbReference type="GeneID" id="19523792"/>
<dbReference type="NCBIfam" id="TIGR03632">
    <property type="entry name" value="uS11_bact"/>
    <property type="match status" value="1"/>
</dbReference>
<protein>
    <recommendedName>
        <fullName evidence="6 7">Small ribosomal subunit protein uS11c</fullName>
    </recommendedName>
</protein>
<dbReference type="InterPro" id="IPR001971">
    <property type="entry name" value="Ribosomal_uS11"/>
</dbReference>
<keyword evidence="5 7" id="KW-0687">Ribonucleoprotein</keyword>
<dbReference type="OMA" id="TAVDQGM"/>
<dbReference type="InterPro" id="IPR036967">
    <property type="entry name" value="Ribosomal_uS11_sf"/>
</dbReference>
<organism evidence="9">
    <name type="scientific">Klebsormidium flaccidum</name>
    <name type="common">Filamentous green alga</name>
    <name type="synonym">Ulothrix flaccida</name>
    <dbReference type="NCBI Taxonomy" id="3175"/>
    <lineage>
        <taxon>Eukaryota</taxon>
        <taxon>Viridiplantae</taxon>
        <taxon>Streptophyta</taxon>
        <taxon>Klebsormidiophyceae</taxon>
        <taxon>Klebsormidiales</taxon>
        <taxon>Klebsormidiaceae</taxon>
        <taxon>Klebsormidium</taxon>
    </lineage>
</organism>
<dbReference type="EMBL" id="KJ461680">
    <property type="protein sequence ID" value="AHZ11006.1"/>
    <property type="molecule type" value="Genomic_DNA"/>
</dbReference>
<keyword evidence="9" id="KW-0934">Plastid</keyword>
<geneLocation type="chloroplast" evidence="9"/>
<evidence type="ECO:0000256" key="1">
    <source>
        <dbReference type="ARBA" id="ARBA00006194"/>
    </source>
</evidence>
<dbReference type="RefSeq" id="YP_009033624.1">
    <property type="nucleotide sequence ID" value="NC_024167.1"/>
</dbReference>
<dbReference type="GO" id="GO:0006412">
    <property type="term" value="P:translation"/>
    <property type="evidence" value="ECO:0007669"/>
    <property type="project" value="UniProtKB-UniRule"/>
</dbReference>
<keyword evidence="4 7" id="KW-0689">Ribosomal protein</keyword>
<evidence type="ECO:0000256" key="6">
    <source>
        <dbReference type="ARBA" id="ARBA00035260"/>
    </source>
</evidence>
<reference evidence="9" key="1">
    <citation type="journal article" date="2014" name="Genome Biol. Evol.">
        <title>Analyses of charophyte chloroplast genomes help characterize the ancestral chloroplast genome of land plants.</title>
        <authorList>
            <person name="Civan P."/>
            <person name="Foster P.G."/>
            <person name="Embley M.T."/>
            <person name="Seneca A."/>
            <person name="Cox C.J."/>
        </authorList>
    </citation>
    <scope>NUCLEOTIDE SEQUENCE</scope>
</reference>
<dbReference type="Gene3D" id="3.30.420.80">
    <property type="entry name" value="Ribosomal protein S11"/>
    <property type="match status" value="1"/>
</dbReference>
<dbReference type="GO" id="GO:0009507">
    <property type="term" value="C:chloroplast"/>
    <property type="evidence" value="ECO:0007669"/>
    <property type="project" value="UniProtKB-SubCell"/>
</dbReference>